<evidence type="ECO:0000256" key="9">
    <source>
        <dbReference type="PIRSR" id="PIRSR000005-2"/>
    </source>
</evidence>
<feature type="binding site" description="covalent" evidence="8">
    <location>
        <position position="43"/>
    </location>
    <ligand>
        <name>heme c</name>
        <dbReference type="ChEBI" id="CHEBI:61717"/>
        <label>1</label>
    </ligand>
</feature>
<feature type="binding site" description="axial binding residue" evidence="9">
    <location>
        <position position="137"/>
    </location>
    <ligand>
        <name>heme c</name>
        <dbReference type="ChEBI" id="CHEBI:61717"/>
        <label>2</label>
    </ligand>
    <ligandPart>
        <name>Fe</name>
        <dbReference type="ChEBI" id="CHEBI:18248"/>
    </ligandPart>
</feature>
<organism evidence="12 13">
    <name type="scientific">Candidatus Thiodiazotropha taylori</name>
    <dbReference type="NCBI Taxonomy" id="2792791"/>
    <lineage>
        <taxon>Bacteria</taxon>
        <taxon>Pseudomonadati</taxon>
        <taxon>Pseudomonadota</taxon>
        <taxon>Gammaproteobacteria</taxon>
        <taxon>Chromatiales</taxon>
        <taxon>Sedimenticolaceae</taxon>
        <taxon>Candidatus Thiodiazotropha</taxon>
    </lineage>
</organism>
<keyword evidence="4 9" id="KW-0479">Metal-binding</keyword>
<evidence type="ECO:0000256" key="2">
    <source>
        <dbReference type="ARBA" id="ARBA00022448"/>
    </source>
</evidence>
<keyword evidence="7 9" id="KW-0408">Iron</keyword>
<evidence type="ECO:0000256" key="6">
    <source>
        <dbReference type="ARBA" id="ARBA00022982"/>
    </source>
</evidence>
<evidence type="ECO:0000256" key="3">
    <source>
        <dbReference type="ARBA" id="ARBA00022617"/>
    </source>
</evidence>
<accession>A0A944QSS3</accession>
<feature type="signal peptide" evidence="10">
    <location>
        <begin position="1"/>
        <end position="24"/>
    </location>
</feature>
<feature type="binding site" description="covalent" evidence="8">
    <location>
        <position position="136"/>
    </location>
    <ligand>
        <name>heme c</name>
        <dbReference type="ChEBI" id="CHEBI:61717"/>
        <label>2</label>
    </ligand>
</feature>
<keyword evidence="6" id="KW-0249">Electron transport</keyword>
<dbReference type="InterPro" id="IPR009056">
    <property type="entry name" value="Cyt_c-like_dom"/>
</dbReference>
<dbReference type="Pfam" id="PF00034">
    <property type="entry name" value="Cytochrom_C"/>
    <property type="match status" value="1"/>
</dbReference>
<dbReference type="PANTHER" id="PTHR33751:SF9">
    <property type="entry name" value="CYTOCHROME C4"/>
    <property type="match status" value="1"/>
</dbReference>
<dbReference type="InterPro" id="IPR036909">
    <property type="entry name" value="Cyt_c-like_dom_sf"/>
</dbReference>
<dbReference type="Proteomes" id="UP000770889">
    <property type="component" value="Unassembled WGS sequence"/>
</dbReference>
<feature type="binding site" description="axial binding residue" evidence="9">
    <location>
        <position position="86"/>
    </location>
    <ligand>
        <name>heme c</name>
        <dbReference type="ChEBI" id="CHEBI:61717"/>
        <label>1</label>
    </ligand>
    <ligandPart>
        <name>Fe</name>
        <dbReference type="ChEBI" id="CHEBI:18248"/>
    </ligandPart>
</feature>
<evidence type="ECO:0000256" key="8">
    <source>
        <dbReference type="PIRSR" id="PIRSR000005-1"/>
    </source>
</evidence>
<dbReference type="PIRSF" id="PIRSF000005">
    <property type="entry name" value="Cytochrome_c4"/>
    <property type="match status" value="1"/>
</dbReference>
<evidence type="ECO:0000259" key="11">
    <source>
        <dbReference type="PROSITE" id="PS51007"/>
    </source>
</evidence>
<dbReference type="Gene3D" id="1.10.760.10">
    <property type="entry name" value="Cytochrome c-like domain"/>
    <property type="match status" value="2"/>
</dbReference>
<dbReference type="PROSITE" id="PS51007">
    <property type="entry name" value="CYTC"/>
    <property type="match status" value="1"/>
</dbReference>
<comment type="caution">
    <text evidence="12">The sequence shown here is derived from an EMBL/GenBank/DDBJ whole genome shotgun (WGS) entry which is preliminary data.</text>
</comment>
<reference evidence="12 13" key="1">
    <citation type="submission" date="2021-05" db="EMBL/GenBank/DDBJ databases">
        <title>Genetic and Functional Diversity in Clade A Lucinid endosymbionts from the Bahamas.</title>
        <authorList>
            <person name="Giani N.M."/>
            <person name="Engel A.S."/>
            <person name="Campbell B.J."/>
        </authorList>
    </citation>
    <scope>NUCLEOTIDE SEQUENCE [LARGE SCALE GENOMIC DNA]</scope>
    <source>
        <strain evidence="12">LUC16012Gg_MoonRockCtena</strain>
    </source>
</reference>
<evidence type="ECO:0000256" key="5">
    <source>
        <dbReference type="ARBA" id="ARBA00022764"/>
    </source>
</evidence>
<feature type="binding site" description="axial binding residue" evidence="9">
    <location>
        <position position="177"/>
    </location>
    <ligand>
        <name>heme c</name>
        <dbReference type="ChEBI" id="CHEBI:61717"/>
        <label>2</label>
    </ligand>
    <ligandPart>
        <name>Fe</name>
        <dbReference type="ChEBI" id="CHEBI:18248"/>
    </ligandPart>
</feature>
<evidence type="ECO:0000256" key="10">
    <source>
        <dbReference type="SAM" id="SignalP"/>
    </source>
</evidence>
<sequence length="205" mass="21982">MAYKKLKRGLIGALVIGASSTAFAADKPKTMTGASADMLAVTCAGCHGTNGASAGPATPSISGISAIYFEEVMLGFKDGSIKNTIMGRIAKGYSDDEIKAMGDYFSKKPFVNAKQDFDAGLAKKGAKLHDKYCEKCHAESGTSAEDDSGILMGQLTPYLRYTMADYKAGDREMTKKMKKKVNQMIKKEGDAGFEALFNYYAQGKK</sequence>
<comment type="subcellular location">
    <subcellularLocation>
        <location evidence="1">Periplasm</location>
    </subcellularLocation>
</comment>
<feature type="binding site" description="axial binding residue" evidence="9">
    <location>
        <position position="47"/>
    </location>
    <ligand>
        <name>heme c</name>
        <dbReference type="ChEBI" id="CHEBI:61717"/>
        <label>1</label>
    </ligand>
    <ligandPart>
        <name>Fe</name>
        <dbReference type="ChEBI" id="CHEBI:18248"/>
    </ligandPart>
</feature>
<dbReference type="InterPro" id="IPR050597">
    <property type="entry name" value="Cytochrome_c_Oxidase_Subunit"/>
</dbReference>
<evidence type="ECO:0000313" key="13">
    <source>
        <dbReference type="Proteomes" id="UP000770889"/>
    </source>
</evidence>
<dbReference type="GO" id="GO:0005506">
    <property type="term" value="F:iron ion binding"/>
    <property type="evidence" value="ECO:0007669"/>
    <property type="project" value="InterPro"/>
</dbReference>
<dbReference type="PANTHER" id="PTHR33751">
    <property type="entry name" value="CBB3-TYPE CYTOCHROME C OXIDASE SUBUNIT FIXP"/>
    <property type="match status" value="1"/>
</dbReference>
<name>A0A944QSS3_9GAMM</name>
<dbReference type="GO" id="GO:0020037">
    <property type="term" value="F:heme binding"/>
    <property type="evidence" value="ECO:0007669"/>
    <property type="project" value="InterPro"/>
</dbReference>
<gene>
    <name evidence="12" type="ORF">KME65_05190</name>
</gene>
<keyword evidence="10" id="KW-0732">Signal</keyword>
<feature type="binding site" description="covalent" evidence="8">
    <location>
        <position position="133"/>
    </location>
    <ligand>
        <name>heme c</name>
        <dbReference type="ChEBI" id="CHEBI:61717"/>
        <label>2</label>
    </ligand>
</feature>
<evidence type="ECO:0000313" key="12">
    <source>
        <dbReference type="EMBL" id="MBT2988337.1"/>
    </source>
</evidence>
<feature type="binding site" description="covalent" evidence="8">
    <location>
        <position position="46"/>
    </location>
    <ligand>
        <name>heme c</name>
        <dbReference type="ChEBI" id="CHEBI:61717"/>
        <label>1</label>
    </ligand>
</feature>
<dbReference type="SUPFAM" id="SSF46626">
    <property type="entry name" value="Cytochrome c"/>
    <property type="match status" value="2"/>
</dbReference>
<evidence type="ECO:0000256" key="7">
    <source>
        <dbReference type="ARBA" id="ARBA00023004"/>
    </source>
</evidence>
<evidence type="ECO:0000256" key="1">
    <source>
        <dbReference type="ARBA" id="ARBA00004418"/>
    </source>
</evidence>
<dbReference type="InterPro" id="IPR024167">
    <property type="entry name" value="Cytochrome_c4-like"/>
</dbReference>
<comment type="PTM">
    <text evidence="8">Binds 2 heme c groups covalently per subunit.</text>
</comment>
<keyword evidence="2" id="KW-0813">Transport</keyword>
<dbReference type="GO" id="GO:0042597">
    <property type="term" value="C:periplasmic space"/>
    <property type="evidence" value="ECO:0007669"/>
    <property type="project" value="UniProtKB-SubCell"/>
</dbReference>
<protein>
    <submittedName>
        <fullName evidence="12">Cytochrome c4</fullName>
    </submittedName>
</protein>
<keyword evidence="5" id="KW-0574">Periplasm</keyword>
<feature type="domain" description="Cytochrome c" evidence="11">
    <location>
        <begin position="28"/>
        <end position="109"/>
    </location>
</feature>
<feature type="chain" id="PRO_5037487989" evidence="10">
    <location>
        <begin position="25"/>
        <end position="205"/>
    </location>
</feature>
<keyword evidence="3 8" id="KW-0349">Heme</keyword>
<dbReference type="AlphaFoldDB" id="A0A944QSS3"/>
<dbReference type="EMBL" id="JAHHGM010000004">
    <property type="protein sequence ID" value="MBT2988337.1"/>
    <property type="molecule type" value="Genomic_DNA"/>
</dbReference>
<proteinExistence type="predicted"/>
<evidence type="ECO:0000256" key="4">
    <source>
        <dbReference type="ARBA" id="ARBA00022723"/>
    </source>
</evidence>
<dbReference type="GO" id="GO:0009055">
    <property type="term" value="F:electron transfer activity"/>
    <property type="evidence" value="ECO:0007669"/>
    <property type="project" value="InterPro"/>
</dbReference>